<dbReference type="GO" id="GO:0030042">
    <property type="term" value="P:actin filament depolymerization"/>
    <property type="evidence" value="ECO:0007669"/>
    <property type="project" value="TreeGrafter"/>
</dbReference>
<name>A0A0C2FN44_9PEZI</name>
<comment type="subunit">
    <text evidence="7">Interacts with G-actin; ADP-actin form.</text>
</comment>
<evidence type="ECO:0000256" key="7">
    <source>
        <dbReference type="ARBA" id="ARBA00038532"/>
    </source>
</evidence>
<dbReference type="GO" id="GO:0016301">
    <property type="term" value="F:kinase activity"/>
    <property type="evidence" value="ECO:0007669"/>
    <property type="project" value="UniProtKB-KW"/>
</dbReference>
<dbReference type="PANTHER" id="PTHR13759">
    <property type="entry name" value="TWINFILIN"/>
    <property type="match status" value="1"/>
</dbReference>
<evidence type="ECO:0000256" key="4">
    <source>
        <dbReference type="ARBA" id="ARBA00022737"/>
    </source>
</evidence>
<dbReference type="Gene3D" id="3.40.20.10">
    <property type="entry name" value="Severin"/>
    <property type="match status" value="2"/>
</dbReference>
<dbReference type="VEuPathDB" id="FungiDB:SPBR_02987"/>
<keyword evidence="6" id="KW-0206">Cytoskeleton</keyword>
<evidence type="ECO:0000256" key="1">
    <source>
        <dbReference type="ARBA" id="ARBA00004245"/>
    </source>
</evidence>
<dbReference type="AlphaFoldDB" id="A0A0C2FN44"/>
<reference evidence="9 10" key="1">
    <citation type="journal article" date="2014" name="BMC Genomics">
        <title>Comparative genomics of the major fungal agents of human and animal Sporotrichosis: Sporothrix schenckii and Sporothrix brasiliensis.</title>
        <authorList>
            <person name="Teixeira M.M."/>
            <person name="de Almeida L.G."/>
            <person name="Kubitschek-Barreira P."/>
            <person name="Alves F.L."/>
            <person name="Kioshima E.S."/>
            <person name="Abadio A.K."/>
            <person name="Fernandes L."/>
            <person name="Derengowski L.S."/>
            <person name="Ferreira K.S."/>
            <person name="Souza R.C."/>
            <person name="Ruiz J.C."/>
            <person name="de Andrade N.C."/>
            <person name="Paes H.C."/>
            <person name="Nicola A.M."/>
            <person name="Albuquerque P."/>
            <person name="Gerber A.L."/>
            <person name="Martins V.P."/>
            <person name="Peconick L.D."/>
            <person name="Neto A.V."/>
            <person name="Chaucanez C.B."/>
            <person name="Silva P.A."/>
            <person name="Cunha O.L."/>
            <person name="de Oliveira F.F."/>
            <person name="dos Santos T.C."/>
            <person name="Barros A.L."/>
            <person name="Soares M.A."/>
            <person name="de Oliveira L.M."/>
            <person name="Marini M.M."/>
            <person name="Villalobos-Duno H."/>
            <person name="Cunha M.M."/>
            <person name="de Hoog S."/>
            <person name="da Silveira J.F."/>
            <person name="Henrissat B."/>
            <person name="Nino-Vega G.A."/>
            <person name="Cisalpino P.S."/>
            <person name="Mora-Montes H.M."/>
            <person name="Almeida S.R."/>
            <person name="Stajich J.E."/>
            <person name="Lopes-Bezerra L.M."/>
            <person name="Vasconcelos A.T."/>
            <person name="Felipe M.S."/>
        </authorList>
    </citation>
    <scope>NUCLEOTIDE SEQUENCE [LARGE SCALE GENOMIC DNA]</scope>
    <source>
        <strain evidence="9 10">5110</strain>
    </source>
</reference>
<dbReference type="InterPro" id="IPR028458">
    <property type="entry name" value="Twinfilin"/>
</dbReference>
<evidence type="ECO:0000313" key="9">
    <source>
        <dbReference type="EMBL" id="KIH92453.1"/>
    </source>
</evidence>
<dbReference type="Proteomes" id="UP000031575">
    <property type="component" value="Unassembled WGS sequence"/>
</dbReference>
<feature type="domain" description="ADF-H" evidence="8">
    <location>
        <begin position="179"/>
        <end position="322"/>
    </location>
</feature>
<dbReference type="OrthoDB" id="10006997at2759"/>
<keyword evidence="10" id="KW-1185">Reference proteome</keyword>
<comment type="similarity">
    <text evidence="2">Belongs to the actin-binding proteins ADF family. Twinfilin subfamily.</text>
</comment>
<comment type="subcellular location">
    <subcellularLocation>
        <location evidence="1">Cytoplasm</location>
        <location evidence="1">Cytoskeleton</location>
    </subcellularLocation>
</comment>
<dbReference type="GO" id="GO:0051015">
    <property type="term" value="F:actin filament binding"/>
    <property type="evidence" value="ECO:0007669"/>
    <property type="project" value="TreeGrafter"/>
</dbReference>
<keyword evidence="3" id="KW-0963">Cytoplasm</keyword>
<proteinExistence type="inferred from homology"/>
<dbReference type="RefSeq" id="XP_040620463.1">
    <property type="nucleotide sequence ID" value="XM_040761290.1"/>
</dbReference>
<keyword evidence="9" id="KW-0418">Kinase</keyword>
<feature type="domain" description="ADF-H" evidence="8">
    <location>
        <begin position="3"/>
        <end position="142"/>
    </location>
</feature>
<evidence type="ECO:0000259" key="8">
    <source>
        <dbReference type="PROSITE" id="PS51263"/>
    </source>
</evidence>
<keyword evidence="9" id="KW-0808">Transferase</keyword>
<dbReference type="SUPFAM" id="SSF55753">
    <property type="entry name" value="Actin depolymerizing proteins"/>
    <property type="match status" value="2"/>
</dbReference>
<organism evidence="9 10">
    <name type="scientific">Sporothrix brasiliensis 5110</name>
    <dbReference type="NCBI Taxonomy" id="1398154"/>
    <lineage>
        <taxon>Eukaryota</taxon>
        <taxon>Fungi</taxon>
        <taxon>Dikarya</taxon>
        <taxon>Ascomycota</taxon>
        <taxon>Pezizomycotina</taxon>
        <taxon>Sordariomycetes</taxon>
        <taxon>Sordariomycetidae</taxon>
        <taxon>Ophiostomatales</taxon>
        <taxon>Ophiostomataceae</taxon>
        <taxon>Sporothrix</taxon>
    </lineage>
</organism>
<protein>
    <submittedName>
        <fullName evidence="9">PTK9 protein tyrosine kinase 9</fullName>
    </submittedName>
</protein>
<dbReference type="CDD" id="cd11284">
    <property type="entry name" value="ADF_Twf-C_like"/>
    <property type="match status" value="1"/>
</dbReference>
<dbReference type="GeneID" id="63676211"/>
<dbReference type="PANTHER" id="PTHR13759:SF1">
    <property type="entry name" value="TWINFILIN"/>
    <property type="match status" value="1"/>
</dbReference>
<dbReference type="HOGENOM" id="CLU_031995_0_1_1"/>
<dbReference type="InterPro" id="IPR029006">
    <property type="entry name" value="ADF-H/Gelsolin-like_dom_sf"/>
</dbReference>
<dbReference type="FunFam" id="3.40.20.10:FF:000042">
    <property type="entry name" value="Actin depolymerizing protein"/>
    <property type="match status" value="1"/>
</dbReference>
<keyword evidence="5" id="KW-0009">Actin-binding</keyword>
<evidence type="ECO:0000256" key="5">
    <source>
        <dbReference type="ARBA" id="ARBA00023203"/>
    </source>
</evidence>
<comment type="caution">
    <text evidence="9">The sequence shown here is derived from an EMBL/GenBank/DDBJ whole genome shotgun (WGS) entry which is preliminary data.</text>
</comment>
<dbReference type="EMBL" id="AWTV01000006">
    <property type="protein sequence ID" value="KIH92453.1"/>
    <property type="molecule type" value="Genomic_DNA"/>
</dbReference>
<dbReference type="Pfam" id="PF00241">
    <property type="entry name" value="Cofilin_ADF"/>
    <property type="match status" value="2"/>
</dbReference>
<dbReference type="InterPro" id="IPR002108">
    <property type="entry name" value="ADF-H"/>
</dbReference>
<dbReference type="SMART" id="SM00102">
    <property type="entry name" value="ADF"/>
    <property type="match status" value="2"/>
</dbReference>
<dbReference type="PROSITE" id="PS51263">
    <property type="entry name" value="ADF_H"/>
    <property type="match status" value="2"/>
</dbReference>
<evidence type="ECO:0000256" key="6">
    <source>
        <dbReference type="ARBA" id="ARBA00023212"/>
    </source>
</evidence>
<accession>A0A0C2FN44</accession>
<gene>
    <name evidence="9" type="ORF">SPBR_02987</name>
</gene>
<dbReference type="GO" id="GO:0051016">
    <property type="term" value="P:barbed-end actin filament capping"/>
    <property type="evidence" value="ECO:0007669"/>
    <property type="project" value="TreeGrafter"/>
</dbReference>
<evidence type="ECO:0000256" key="2">
    <source>
        <dbReference type="ARBA" id="ARBA00009557"/>
    </source>
</evidence>
<dbReference type="GO" id="GO:0003785">
    <property type="term" value="F:actin monomer binding"/>
    <property type="evidence" value="ECO:0007669"/>
    <property type="project" value="TreeGrafter"/>
</dbReference>
<sequence>MQSGISASKELVAQFNTLLESDRHFGLLATITGEALTPLELLTPSSGAPASEASFASNVDALLVPRLHEKQPLYILLRRYDTSPYLVAATYVPDAAPVRQKMLFASTRLALVRELGSEHFRKQLFATAAEELTGAGFKKHDAHEALDAPLTEEERELGAVKRAEQEAGRGTATREIHLSSHFKMPLTEGALAALKDLDGGRTLVILKINPDTEIVELDDVSDGRGVSTVDDVVHTVSATEPRFTFFRYTHTHEGAESSPLLFFYTCPASPGTKAIKFRMMYPLMKRAVLEVATGEAGLTLEKKFEVEEASEISEATVLAELHPQVETRKAFSRPKRPGR</sequence>
<keyword evidence="4" id="KW-0677">Repeat</keyword>
<dbReference type="CDD" id="cd11285">
    <property type="entry name" value="ADF_Twf-N_like"/>
    <property type="match status" value="1"/>
</dbReference>
<dbReference type="GO" id="GO:0005737">
    <property type="term" value="C:cytoplasm"/>
    <property type="evidence" value="ECO:0007669"/>
    <property type="project" value="TreeGrafter"/>
</dbReference>
<dbReference type="GO" id="GO:0005884">
    <property type="term" value="C:actin filament"/>
    <property type="evidence" value="ECO:0007669"/>
    <property type="project" value="TreeGrafter"/>
</dbReference>
<evidence type="ECO:0000256" key="3">
    <source>
        <dbReference type="ARBA" id="ARBA00022490"/>
    </source>
</evidence>
<evidence type="ECO:0000313" key="10">
    <source>
        <dbReference type="Proteomes" id="UP000031575"/>
    </source>
</evidence>